<evidence type="ECO:0000256" key="5">
    <source>
        <dbReference type="SAM" id="Phobius"/>
    </source>
</evidence>
<keyword evidence="4 5" id="KW-0472">Membrane</keyword>
<feature type="domain" description="Cation/H+ exchanger transmembrane" evidence="6">
    <location>
        <begin position="13"/>
        <end position="376"/>
    </location>
</feature>
<feature type="transmembrane region" description="Helical" evidence="5">
    <location>
        <begin position="31"/>
        <end position="47"/>
    </location>
</feature>
<accession>A0A286IDP1</accession>
<comment type="subcellular location">
    <subcellularLocation>
        <location evidence="1">Membrane</location>
        <topology evidence="1">Multi-pass membrane protein</topology>
    </subcellularLocation>
</comment>
<feature type="transmembrane region" description="Helical" evidence="5">
    <location>
        <begin position="89"/>
        <end position="111"/>
    </location>
</feature>
<evidence type="ECO:0000259" key="6">
    <source>
        <dbReference type="Pfam" id="PF00999"/>
    </source>
</evidence>
<feature type="transmembrane region" description="Helical" evidence="5">
    <location>
        <begin position="6"/>
        <end position="24"/>
    </location>
</feature>
<dbReference type="Gene3D" id="1.20.1530.20">
    <property type="match status" value="1"/>
</dbReference>
<evidence type="ECO:0000256" key="2">
    <source>
        <dbReference type="ARBA" id="ARBA00022692"/>
    </source>
</evidence>
<keyword evidence="3 5" id="KW-1133">Transmembrane helix</keyword>
<protein>
    <submittedName>
        <fullName evidence="7">Transporter (CPA2 family)</fullName>
    </submittedName>
</protein>
<dbReference type="InterPro" id="IPR006153">
    <property type="entry name" value="Cation/H_exchanger_TM"/>
</dbReference>
<keyword evidence="2 5" id="KW-0812">Transmembrane</keyword>
<dbReference type="AlphaFoldDB" id="A0A286IDP1"/>
<dbReference type="RefSeq" id="WP_097108736.1">
    <property type="nucleotide sequence ID" value="NZ_OCPC01000005.1"/>
</dbReference>
<dbReference type="GO" id="GO:0015297">
    <property type="term" value="F:antiporter activity"/>
    <property type="evidence" value="ECO:0007669"/>
    <property type="project" value="InterPro"/>
</dbReference>
<feature type="transmembrane region" description="Helical" evidence="5">
    <location>
        <begin position="188"/>
        <end position="206"/>
    </location>
</feature>
<feature type="transmembrane region" description="Helical" evidence="5">
    <location>
        <begin position="268"/>
        <end position="284"/>
    </location>
</feature>
<evidence type="ECO:0000256" key="1">
    <source>
        <dbReference type="ARBA" id="ARBA00004141"/>
    </source>
</evidence>
<organism evidence="7 8">
    <name type="scientific">Hoeflea halophila</name>
    <dbReference type="NCBI Taxonomy" id="714899"/>
    <lineage>
        <taxon>Bacteria</taxon>
        <taxon>Pseudomonadati</taxon>
        <taxon>Pseudomonadota</taxon>
        <taxon>Alphaproteobacteria</taxon>
        <taxon>Hyphomicrobiales</taxon>
        <taxon>Rhizobiaceae</taxon>
        <taxon>Hoeflea</taxon>
    </lineage>
</organism>
<dbReference type="EMBL" id="OCPC01000005">
    <property type="protein sequence ID" value="SOE18240.1"/>
    <property type="molecule type" value="Genomic_DNA"/>
</dbReference>
<feature type="transmembrane region" description="Helical" evidence="5">
    <location>
        <begin position="353"/>
        <end position="372"/>
    </location>
</feature>
<proteinExistence type="predicted"/>
<dbReference type="Pfam" id="PF00999">
    <property type="entry name" value="Na_H_Exchanger"/>
    <property type="match status" value="1"/>
</dbReference>
<feature type="transmembrane region" description="Helical" evidence="5">
    <location>
        <begin position="117"/>
        <end position="137"/>
    </location>
</feature>
<feature type="transmembrane region" description="Helical" evidence="5">
    <location>
        <begin position="158"/>
        <end position="182"/>
    </location>
</feature>
<keyword evidence="8" id="KW-1185">Reference proteome</keyword>
<feature type="transmembrane region" description="Helical" evidence="5">
    <location>
        <begin position="59"/>
        <end position="77"/>
    </location>
</feature>
<dbReference type="OrthoDB" id="9778229at2"/>
<dbReference type="GO" id="GO:0016020">
    <property type="term" value="C:membrane"/>
    <property type="evidence" value="ECO:0007669"/>
    <property type="project" value="UniProtKB-SubCell"/>
</dbReference>
<dbReference type="Proteomes" id="UP000219465">
    <property type="component" value="Unassembled WGS sequence"/>
</dbReference>
<feature type="transmembrane region" description="Helical" evidence="5">
    <location>
        <begin position="296"/>
        <end position="318"/>
    </location>
</feature>
<dbReference type="InterPro" id="IPR038770">
    <property type="entry name" value="Na+/solute_symporter_sf"/>
</dbReference>
<sequence>MDDWVMLVALGSILLCGLALDAVGRIVHVPRVTLLMIMGAVAGPPLFGRIPEELVDNSGVFSDVALTMVAFLLGGSLRPEDMKKHGREIFSYSISIVIVSAVFVTVALWALGADPALALLLGAISVATAPAATMDVIRQSGNTGHFAKTIRGIVAIDDVWGILLFSASMVIAGVLIGVDFGASMVNGLWEIFGAILIGISIGFPASYLTGRVKAGEPTLVEAVGVVVLCCGVASALDVSFLLTGITCGAVIVNFALHHERPFHEIERIEWPFMLLFFVLAGASFEAGNLSMVWSTVIGFVVFRVAARFVGGLIGAVAIGKTVHEGLLTGLALSPQAGVSIGMALVAADQFPSLAEPLIAIVMITTIIFELVGPFGTQFALSRQVTTATGASG</sequence>
<dbReference type="PANTHER" id="PTHR43021">
    <property type="entry name" value="NA(+)/H(+) ANTIPORTER-RELATED"/>
    <property type="match status" value="1"/>
</dbReference>
<evidence type="ECO:0000313" key="7">
    <source>
        <dbReference type="EMBL" id="SOE18240.1"/>
    </source>
</evidence>
<dbReference type="PANTHER" id="PTHR43021:SF2">
    <property type="entry name" value="CATION_H+ EXCHANGER DOMAIN-CONTAINING PROTEIN"/>
    <property type="match status" value="1"/>
</dbReference>
<name>A0A286IDP1_9HYPH</name>
<evidence type="ECO:0000256" key="3">
    <source>
        <dbReference type="ARBA" id="ARBA00022989"/>
    </source>
</evidence>
<evidence type="ECO:0000313" key="8">
    <source>
        <dbReference type="Proteomes" id="UP000219465"/>
    </source>
</evidence>
<reference evidence="8" key="1">
    <citation type="submission" date="2017-08" db="EMBL/GenBank/DDBJ databases">
        <authorList>
            <person name="Varghese N."/>
            <person name="Submissions S."/>
        </authorList>
    </citation>
    <scope>NUCLEOTIDE SEQUENCE [LARGE SCALE GENOMIC DNA]</scope>
    <source>
        <strain evidence="8">KCTC 23107</strain>
    </source>
</reference>
<feature type="transmembrane region" description="Helical" evidence="5">
    <location>
        <begin position="325"/>
        <end position="347"/>
    </location>
</feature>
<feature type="transmembrane region" description="Helical" evidence="5">
    <location>
        <begin position="240"/>
        <end position="256"/>
    </location>
</feature>
<dbReference type="GO" id="GO:1902600">
    <property type="term" value="P:proton transmembrane transport"/>
    <property type="evidence" value="ECO:0007669"/>
    <property type="project" value="InterPro"/>
</dbReference>
<gene>
    <name evidence="7" type="ORF">SAMN05877838_3160</name>
</gene>
<evidence type="ECO:0000256" key="4">
    <source>
        <dbReference type="ARBA" id="ARBA00023136"/>
    </source>
</evidence>
<feature type="transmembrane region" description="Helical" evidence="5">
    <location>
        <begin position="218"/>
        <end position="234"/>
    </location>
</feature>